<accession>A0ABN1RDZ5</accession>
<protein>
    <recommendedName>
        <fullName evidence="3">RNA polymerase sigma factor</fullName>
    </recommendedName>
</protein>
<proteinExistence type="predicted"/>
<dbReference type="EMBL" id="BAAAHQ010000100">
    <property type="protein sequence ID" value="GAA0955531.1"/>
    <property type="molecule type" value="Genomic_DNA"/>
</dbReference>
<reference evidence="1 2" key="1">
    <citation type="journal article" date="2019" name="Int. J. Syst. Evol. Microbiol.">
        <title>The Global Catalogue of Microorganisms (GCM) 10K type strain sequencing project: providing services to taxonomists for standard genome sequencing and annotation.</title>
        <authorList>
            <consortium name="The Broad Institute Genomics Platform"/>
            <consortium name="The Broad Institute Genome Sequencing Center for Infectious Disease"/>
            <person name="Wu L."/>
            <person name="Ma J."/>
        </authorList>
    </citation>
    <scope>NUCLEOTIDE SEQUENCE [LARGE SCALE GENOMIC DNA]</scope>
    <source>
        <strain evidence="1 2">JCM 11136</strain>
    </source>
</reference>
<dbReference type="Proteomes" id="UP001501578">
    <property type="component" value="Unassembled WGS sequence"/>
</dbReference>
<evidence type="ECO:0008006" key="3">
    <source>
        <dbReference type="Google" id="ProtNLM"/>
    </source>
</evidence>
<comment type="caution">
    <text evidence="1">The sequence shown here is derived from an EMBL/GenBank/DDBJ whole genome shotgun (WGS) entry which is preliminary data.</text>
</comment>
<gene>
    <name evidence="1" type="ORF">GCM10009560_79390</name>
</gene>
<organism evidence="1 2">
    <name type="scientific">Nonomuraea longicatena</name>
    <dbReference type="NCBI Taxonomy" id="83682"/>
    <lineage>
        <taxon>Bacteria</taxon>
        <taxon>Bacillati</taxon>
        <taxon>Actinomycetota</taxon>
        <taxon>Actinomycetes</taxon>
        <taxon>Streptosporangiales</taxon>
        <taxon>Streptosporangiaceae</taxon>
        <taxon>Nonomuraea</taxon>
    </lineage>
</organism>
<evidence type="ECO:0000313" key="1">
    <source>
        <dbReference type="EMBL" id="GAA0955531.1"/>
    </source>
</evidence>
<name>A0ABN1RDZ5_9ACTN</name>
<sequence length="221" mass="25107">MGLITELVRETAESVGQKVARDWPFLDAEDITQHVLLEACTRAYDYNAMEPDELWSFLTRKAVAYCARERNDYVYRTARYLYTPEEVRVLLAIAVESVGVVFDAPTEDGYVAAPDRGNICVSLWDLSQALDGIPDRWRRILMRRAECEGYDAEQRRKATAYGWKPLSESEQRTARRATERLAEVLNRVVNRAPGDHDGPGARKAISNARAQAITHEDRDGE</sequence>
<keyword evidence="2" id="KW-1185">Reference proteome</keyword>
<evidence type="ECO:0000313" key="2">
    <source>
        <dbReference type="Proteomes" id="UP001501578"/>
    </source>
</evidence>